<proteinExistence type="predicted"/>
<dbReference type="Proteomes" id="UP000054217">
    <property type="component" value="Unassembled WGS sequence"/>
</dbReference>
<accession>A0A0C3NUG3</accession>
<dbReference type="EMBL" id="KN831971">
    <property type="protein sequence ID" value="KIO04520.1"/>
    <property type="molecule type" value="Genomic_DNA"/>
</dbReference>
<dbReference type="AlphaFoldDB" id="A0A0C3NUG3"/>
<keyword evidence="2" id="KW-1185">Reference proteome</keyword>
<dbReference type="HOGENOM" id="CLU_058668_1_1_1"/>
<evidence type="ECO:0008006" key="3">
    <source>
        <dbReference type="Google" id="ProtNLM"/>
    </source>
</evidence>
<reference evidence="2" key="2">
    <citation type="submission" date="2015-01" db="EMBL/GenBank/DDBJ databases">
        <title>Evolutionary Origins and Diversification of the Mycorrhizal Mutualists.</title>
        <authorList>
            <consortium name="DOE Joint Genome Institute"/>
            <consortium name="Mycorrhizal Genomics Consortium"/>
            <person name="Kohler A."/>
            <person name="Kuo A."/>
            <person name="Nagy L.G."/>
            <person name="Floudas D."/>
            <person name="Copeland A."/>
            <person name="Barry K.W."/>
            <person name="Cichocki N."/>
            <person name="Veneault-Fourrey C."/>
            <person name="LaButti K."/>
            <person name="Lindquist E.A."/>
            <person name="Lipzen A."/>
            <person name="Lundell T."/>
            <person name="Morin E."/>
            <person name="Murat C."/>
            <person name="Riley R."/>
            <person name="Ohm R."/>
            <person name="Sun H."/>
            <person name="Tunlid A."/>
            <person name="Henrissat B."/>
            <person name="Grigoriev I.V."/>
            <person name="Hibbett D.S."/>
            <person name="Martin F."/>
        </authorList>
    </citation>
    <scope>NUCLEOTIDE SEQUENCE [LARGE SCALE GENOMIC DNA]</scope>
    <source>
        <strain evidence="2">Marx 270</strain>
    </source>
</reference>
<dbReference type="PANTHER" id="PTHR10285">
    <property type="entry name" value="URIDINE KINASE"/>
    <property type="match status" value="1"/>
</dbReference>
<dbReference type="FunFam" id="3.40.50.300:FF:002582">
    <property type="entry name" value="Nicotinamide riboside kinase, variant"/>
    <property type="match status" value="1"/>
</dbReference>
<reference evidence="1 2" key="1">
    <citation type="submission" date="2014-04" db="EMBL/GenBank/DDBJ databases">
        <authorList>
            <consortium name="DOE Joint Genome Institute"/>
            <person name="Kuo A."/>
            <person name="Kohler A."/>
            <person name="Costa M.D."/>
            <person name="Nagy L.G."/>
            <person name="Floudas D."/>
            <person name="Copeland A."/>
            <person name="Barry K.W."/>
            <person name="Cichocki N."/>
            <person name="Veneault-Fourrey C."/>
            <person name="LaButti K."/>
            <person name="Lindquist E.A."/>
            <person name="Lipzen A."/>
            <person name="Lundell T."/>
            <person name="Morin E."/>
            <person name="Murat C."/>
            <person name="Sun H."/>
            <person name="Tunlid A."/>
            <person name="Henrissat B."/>
            <person name="Grigoriev I.V."/>
            <person name="Hibbett D.S."/>
            <person name="Martin F."/>
            <person name="Nordberg H.P."/>
            <person name="Cantor M.N."/>
            <person name="Hua S.X."/>
        </authorList>
    </citation>
    <scope>NUCLEOTIDE SEQUENCE [LARGE SCALE GENOMIC DNA]</scope>
    <source>
        <strain evidence="1 2">Marx 270</strain>
    </source>
</reference>
<evidence type="ECO:0000313" key="2">
    <source>
        <dbReference type="Proteomes" id="UP000054217"/>
    </source>
</evidence>
<protein>
    <recommendedName>
        <fullName evidence="3">Phosphoribulokinase/uridine kinase domain-containing protein</fullName>
    </recommendedName>
</protein>
<dbReference type="PRINTS" id="PR00988">
    <property type="entry name" value="URIDINKINASE"/>
</dbReference>
<sequence>MANTKVILIGVGGATCSGKTTLAKHLRTILPNSVIVHQDDFAPPQELIPIHPVYNVQDWDSPENAIDWRRFSQFLEKVKQDGKMPLDHISHDPLNEQREFPIDPECYAKWRSHFEEVERRGREDHGIEITWALVDGFLLYWDQESMDQLDIRIFLRVQHDTLKERRRERDYYIAAQPNSDGSIWRDPPLYWEHIVWPGYVAAHKDMFENGDVESGRPTGDKMRGMLVLENAKMSTTDVVNRCCEEIAEFQAFPQKRNSRHHEP</sequence>
<dbReference type="InterPro" id="IPR027417">
    <property type="entry name" value="P-loop_NTPase"/>
</dbReference>
<dbReference type="Pfam" id="PF13238">
    <property type="entry name" value="AAA_18"/>
    <property type="match status" value="1"/>
</dbReference>
<dbReference type="Gene3D" id="3.40.50.300">
    <property type="entry name" value="P-loop containing nucleotide triphosphate hydrolases"/>
    <property type="match status" value="1"/>
</dbReference>
<name>A0A0C3NUG3_PISTI</name>
<dbReference type="InParanoid" id="A0A0C3NUG3"/>
<dbReference type="CDD" id="cd02024">
    <property type="entry name" value="NRK1"/>
    <property type="match status" value="1"/>
</dbReference>
<dbReference type="SUPFAM" id="SSF52540">
    <property type="entry name" value="P-loop containing nucleoside triphosphate hydrolases"/>
    <property type="match status" value="1"/>
</dbReference>
<organism evidence="1 2">
    <name type="scientific">Pisolithus tinctorius Marx 270</name>
    <dbReference type="NCBI Taxonomy" id="870435"/>
    <lineage>
        <taxon>Eukaryota</taxon>
        <taxon>Fungi</taxon>
        <taxon>Dikarya</taxon>
        <taxon>Basidiomycota</taxon>
        <taxon>Agaricomycotina</taxon>
        <taxon>Agaricomycetes</taxon>
        <taxon>Agaricomycetidae</taxon>
        <taxon>Boletales</taxon>
        <taxon>Sclerodermatineae</taxon>
        <taxon>Pisolithaceae</taxon>
        <taxon>Pisolithus</taxon>
    </lineage>
</organism>
<gene>
    <name evidence="1" type="ORF">M404DRAFT_1000648</name>
</gene>
<dbReference type="OrthoDB" id="10041966at2759"/>
<dbReference type="STRING" id="870435.A0A0C3NUG3"/>
<dbReference type="FunCoup" id="A0A0C3NUG3">
    <property type="interactions" value="230"/>
</dbReference>
<evidence type="ECO:0000313" key="1">
    <source>
        <dbReference type="EMBL" id="KIO04520.1"/>
    </source>
</evidence>